<evidence type="ECO:0000256" key="2">
    <source>
        <dbReference type="ARBA" id="ARBA00022723"/>
    </source>
</evidence>
<keyword evidence="2" id="KW-0479">Metal-binding</keyword>
<evidence type="ECO:0000256" key="5">
    <source>
        <dbReference type="ARBA" id="ARBA00023277"/>
    </source>
</evidence>
<dbReference type="OrthoDB" id="2125469at2759"/>
<proteinExistence type="predicted"/>
<dbReference type="PANTHER" id="PTHR46471:SF2">
    <property type="entry name" value="CHITIN DEACETYLASE-RELATED"/>
    <property type="match status" value="1"/>
</dbReference>
<keyword evidence="5" id="KW-0119">Carbohydrate metabolism</keyword>
<dbReference type="GO" id="GO:0046872">
    <property type="term" value="F:metal ion binding"/>
    <property type="evidence" value="ECO:0007669"/>
    <property type="project" value="UniProtKB-KW"/>
</dbReference>
<dbReference type="EMBL" id="ML735237">
    <property type="protein sequence ID" value="KAE8392392.1"/>
    <property type="molecule type" value="Genomic_DNA"/>
</dbReference>
<organism evidence="9">
    <name type="scientific">Petromyces alliaceus</name>
    <name type="common">Aspergillus alliaceus</name>
    <dbReference type="NCBI Taxonomy" id="209559"/>
    <lineage>
        <taxon>Eukaryota</taxon>
        <taxon>Fungi</taxon>
        <taxon>Dikarya</taxon>
        <taxon>Ascomycota</taxon>
        <taxon>Pezizomycotina</taxon>
        <taxon>Eurotiomycetes</taxon>
        <taxon>Eurotiomycetidae</taxon>
        <taxon>Eurotiales</taxon>
        <taxon>Aspergillaceae</taxon>
        <taxon>Aspergillus</taxon>
        <taxon>Aspergillus subgen. Circumdati</taxon>
    </lineage>
</organism>
<dbReference type="PANTHER" id="PTHR46471">
    <property type="entry name" value="CHITIN DEACETYLASE"/>
    <property type="match status" value="1"/>
</dbReference>
<keyword evidence="4" id="KW-0378">Hydrolase</keyword>
<keyword evidence="3 7" id="KW-0732">Signal</keyword>
<sequence>MYTFFTLSLLLTLTSRVFSMPAADSAKSGTANVATGQVITKCTRPGTVALTFDDGPSVYTNQLLDLLNEYGARSTFFMIGEGSQAYPDVIQRMRREGHQVASHTYVPQPAAIEKSADPCRYDHPSLPSLSYDQTVQQMTRLEAVLQPAMGDIPTYMRPPYFDINDQVLGVMRDLGYKVITSSIDTKDYENNDHTRIDHSYEKFVNELNAGGSIVLAHDIHEQTVVNLARRMLEEIKARGLKSMWFPSCSYPWGLAHTAAN</sequence>
<reference evidence="9" key="1">
    <citation type="submission" date="2019-04" db="EMBL/GenBank/DDBJ databases">
        <title>Friends and foes A comparative genomics studyof 23 Aspergillus species from section Flavi.</title>
        <authorList>
            <consortium name="DOE Joint Genome Institute"/>
            <person name="Kjaerbolling I."/>
            <person name="Vesth T."/>
            <person name="Frisvad J.C."/>
            <person name="Nybo J.L."/>
            <person name="Theobald S."/>
            <person name="Kildgaard S."/>
            <person name="Isbrandt T."/>
            <person name="Kuo A."/>
            <person name="Sato A."/>
            <person name="Lyhne E.K."/>
            <person name="Kogle M.E."/>
            <person name="Wiebenga A."/>
            <person name="Kun R.S."/>
            <person name="Lubbers R.J."/>
            <person name="Makela M.R."/>
            <person name="Barry K."/>
            <person name="Chovatia M."/>
            <person name="Clum A."/>
            <person name="Daum C."/>
            <person name="Haridas S."/>
            <person name="He G."/>
            <person name="LaButti K."/>
            <person name="Lipzen A."/>
            <person name="Mondo S."/>
            <person name="Riley R."/>
            <person name="Salamov A."/>
            <person name="Simmons B.A."/>
            <person name="Magnuson J.K."/>
            <person name="Henrissat B."/>
            <person name="Mortensen U.H."/>
            <person name="Larsen T.O."/>
            <person name="Devries R.P."/>
            <person name="Grigoriev I.V."/>
            <person name="Machida M."/>
            <person name="Baker S.E."/>
            <person name="Andersen M.R."/>
        </authorList>
    </citation>
    <scope>NUCLEOTIDE SEQUENCE [LARGE SCALE GENOMIC DNA]</scope>
    <source>
        <strain evidence="9">IBT 14317</strain>
    </source>
</reference>
<dbReference type="Gene3D" id="3.20.20.370">
    <property type="entry name" value="Glycoside hydrolase/deacetylase"/>
    <property type="match status" value="1"/>
</dbReference>
<dbReference type="GO" id="GO:0005975">
    <property type="term" value="P:carbohydrate metabolic process"/>
    <property type="evidence" value="ECO:0007669"/>
    <property type="project" value="InterPro"/>
</dbReference>
<accession>A0A5N7CE17</accession>
<comment type="cofactor">
    <cofactor evidence="1">
        <name>Co(2+)</name>
        <dbReference type="ChEBI" id="CHEBI:48828"/>
    </cofactor>
</comment>
<name>A0A5N7CE17_PETAA</name>
<evidence type="ECO:0000256" key="4">
    <source>
        <dbReference type="ARBA" id="ARBA00022801"/>
    </source>
</evidence>
<keyword evidence="6" id="KW-0170">Cobalt</keyword>
<evidence type="ECO:0000256" key="3">
    <source>
        <dbReference type="ARBA" id="ARBA00022729"/>
    </source>
</evidence>
<dbReference type="InterPro" id="IPR011330">
    <property type="entry name" value="Glyco_hydro/deAcase_b/a-brl"/>
</dbReference>
<dbReference type="Pfam" id="PF01522">
    <property type="entry name" value="Polysacc_deac_1"/>
    <property type="match status" value="1"/>
</dbReference>
<feature type="chain" id="PRO_5025018983" description="NodB homology domain-containing protein" evidence="7">
    <location>
        <begin position="20"/>
        <end position="260"/>
    </location>
</feature>
<dbReference type="GO" id="GO:0016810">
    <property type="term" value="F:hydrolase activity, acting on carbon-nitrogen (but not peptide) bonds"/>
    <property type="evidence" value="ECO:0007669"/>
    <property type="project" value="InterPro"/>
</dbReference>
<dbReference type="PROSITE" id="PS51677">
    <property type="entry name" value="NODB"/>
    <property type="match status" value="1"/>
</dbReference>
<evidence type="ECO:0000256" key="6">
    <source>
        <dbReference type="ARBA" id="ARBA00023285"/>
    </source>
</evidence>
<dbReference type="InterPro" id="IPR002509">
    <property type="entry name" value="NODB_dom"/>
</dbReference>
<feature type="domain" description="NodB homology" evidence="8">
    <location>
        <begin position="46"/>
        <end position="243"/>
    </location>
</feature>
<evidence type="ECO:0000256" key="1">
    <source>
        <dbReference type="ARBA" id="ARBA00001941"/>
    </source>
</evidence>
<evidence type="ECO:0000256" key="7">
    <source>
        <dbReference type="SAM" id="SignalP"/>
    </source>
</evidence>
<evidence type="ECO:0000313" key="9">
    <source>
        <dbReference type="EMBL" id="KAE8392392.1"/>
    </source>
</evidence>
<dbReference type="Proteomes" id="UP000326877">
    <property type="component" value="Unassembled WGS sequence"/>
</dbReference>
<gene>
    <name evidence="9" type="ORF">BDV23DRAFT_151133</name>
</gene>
<dbReference type="SUPFAM" id="SSF88713">
    <property type="entry name" value="Glycoside hydrolase/deacetylase"/>
    <property type="match status" value="1"/>
</dbReference>
<protein>
    <recommendedName>
        <fullName evidence="8">NodB homology domain-containing protein</fullName>
    </recommendedName>
</protein>
<feature type="signal peptide" evidence="7">
    <location>
        <begin position="1"/>
        <end position="19"/>
    </location>
</feature>
<dbReference type="CDD" id="cd10951">
    <property type="entry name" value="CE4_ClCDA_like"/>
    <property type="match status" value="1"/>
</dbReference>
<dbReference type="AlphaFoldDB" id="A0A5N7CE17"/>
<evidence type="ECO:0000259" key="8">
    <source>
        <dbReference type="PROSITE" id="PS51677"/>
    </source>
</evidence>